<dbReference type="Pfam" id="PF23976">
    <property type="entry name" value="DUF7302"/>
    <property type="match status" value="1"/>
</dbReference>
<name>A0A023W6V6_9CAUD</name>
<evidence type="ECO:0000256" key="1">
    <source>
        <dbReference type="SAM" id="MobiDB-lite"/>
    </source>
</evidence>
<dbReference type="Proteomes" id="UP000024443">
    <property type="component" value="Segment"/>
</dbReference>
<gene>
    <name evidence="2" type="primary">16</name>
    <name evidence="2" type="ORF">PBI_PHANTASTIC_16</name>
</gene>
<dbReference type="RefSeq" id="YP_009032501.1">
    <property type="nucleotide sequence ID" value="NC_024148.1"/>
</dbReference>
<evidence type="ECO:0000313" key="2">
    <source>
        <dbReference type="EMBL" id="AHY27079.1"/>
    </source>
</evidence>
<dbReference type="KEGG" id="vg:19488205"/>
<accession>A0A023W6V6</accession>
<organism evidence="2 3">
    <name type="scientific">Mycobacterium phage Phantastic</name>
    <dbReference type="NCBI Taxonomy" id="1486426"/>
    <lineage>
        <taxon>Viruses</taxon>
        <taxon>Duplodnaviria</taxon>
        <taxon>Heunggongvirae</taxon>
        <taxon>Uroviricota</taxon>
        <taxon>Caudoviricetes</taxon>
        <taxon>Veracruzvirus</taxon>
        <taxon>Veracruzvirus phantastic</taxon>
    </lineage>
</organism>
<feature type="region of interest" description="Disordered" evidence="1">
    <location>
        <begin position="29"/>
        <end position="61"/>
    </location>
</feature>
<dbReference type="EMBL" id="KJ510415">
    <property type="protein sequence ID" value="AHY27079.1"/>
    <property type="molecule type" value="Genomic_DNA"/>
</dbReference>
<evidence type="ECO:0008006" key="4">
    <source>
        <dbReference type="Google" id="ProtNLM"/>
    </source>
</evidence>
<dbReference type="GeneID" id="19488205"/>
<keyword evidence="3" id="KW-1185">Reference proteome</keyword>
<sequence length="61" mass="6733">MRIRSKLTGGVVTVSEEVGATLLTLSTWESADTPKPQPVAEPKRRRRRASEKPVEVDNDGE</sequence>
<dbReference type="InterPro" id="IPR055726">
    <property type="entry name" value="DUF7302"/>
</dbReference>
<proteinExistence type="predicted"/>
<protein>
    <recommendedName>
        <fullName evidence="4">Head-to-tail connector protein</fullName>
    </recommendedName>
</protein>
<reference evidence="2 3" key="1">
    <citation type="submission" date="2014-02" db="EMBL/GenBank/DDBJ databases">
        <authorList>
            <person name="Meadows H.N."/>
            <person name="Fisher J.N.B."/>
            <person name="Gardner A.V."/>
            <person name="Merrill B.D."/>
            <person name="Hartmann K.A."/>
            <person name="Bailey M.E."/>
            <person name="Beckstead A.P."/>
            <person name="Deus L.M."/>
            <person name="Earl A.S."/>
            <person name="Easter R.A."/>
            <person name="Gibby P.D."/>
            <person name="Graves K.A."/>
            <person name="Ayer P.A."/>
            <person name="Heiner M.E."/>
            <person name="Herring J.A."/>
            <person name="Jaen A.D."/>
            <person name="Liu J.E."/>
            <person name="Manci A.M."/>
            <person name="Nielsen D.A."/>
            <person name="Paz H.C."/>
            <person name="Sabin N.R."/>
            <person name="Solomon M.B."/>
            <person name="Sutter R.A."/>
            <person name="Wake B.N."/>
            <person name="Willyerd H.J."/>
            <person name="Zimmerman L.J."/>
            <person name="Breakwell D.P."/>
            <person name="Burnett S.H."/>
            <person name="Grose J.H."/>
            <person name="Bradley K.W."/>
            <person name="Clarke D.Q."/>
            <person name="Lewis M.F."/>
            <person name="Barker L.P."/>
            <person name="Bailey C."/>
            <person name="Asai D.J."/>
            <person name="Garber M.L."/>
            <person name="Bowman C.A."/>
            <person name="Russell D.A."/>
            <person name="Pope W.H."/>
            <person name="Jacobs-Sera D."/>
            <person name="Hendrix R.W."/>
            <person name="Hatfull G.F."/>
        </authorList>
    </citation>
    <scope>NUCLEOTIDE SEQUENCE [LARGE SCALE GENOMIC DNA]</scope>
</reference>
<evidence type="ECO:0000313" key="3">
    <source>
        <dbReference type="Proteomes" id="UP000024443"/>
    </source>
</evidence>